<dbReference type="PANTHER" id="PTHR14336:SF8">
    <property type="entry name" value="PROTEIN OPY1"/>
    <property type="match status" value="1"/>
</dbReference>
<accession>A0A9N8VVV0</accession>
<protein>
    <submittedName>
        <fullName evidence="3">10617_t:CDS:1</fullName>
    </submittedName>
</protein>
<dbReference type="InterPro" id="IPR011993">
    <property type="entry name" value="PH-like_dom_sf"/>
</dbReference>
<feature type="compositionally biased region" description="Basic and acidic residues" evidence="1">
    <location>
        <begin position="489"/>
        <end position="518"/>
    </location>
</feature>
<feature type="compositionally biased region" description="Basic and acidic residues" evidence="1">
    <location>
        <begin position="584"/>
        <end position="593"/>
    </location>
</feature>
<comment type="caution">
    <text evidence="3">The sequence shown here is derived from an EMBL/GenBank/DDBJ whole genome shotgun (WGS) entry which is preliminary data.</text>
</comment>
<feature type="domain" description="PH" evidence="2">
    <location>
        <begin position="56"/>
        <end position="348"/>
    </location>
</feature>
<sequence length="1084" mass="121473">MTEITPAPKEEPTPIELEKKSDAKVETKSEEVTPARSEGEVIAEPETEEKKEEEPPTINEGYLHKRTPKKFMKIWSKSYFVVGTDHIDLENLRLYHKKNVKKSLAPTTTKVPGMVNATSTTTTPAITENPPATSETAPAEPEDVEKVIPKPEEPAVETIEPTKAEEPVVEATEPPKAEESVVETAEAPNTEEVPVVETTDLPVVETTELPKPEEKVEAASTDAEKVNETKEPEDKKPETKEQTVVEEEAKQAETNVSSNFYYKNIAHATKTGNGLLFYYKSDSDARNKKPIGIINLKQVDGVDKVKNLEGAGRQFAFTIETNYRLFELSAESEAERNRWIRTIKEKIEEVDKIDVESSDEYKATYNKLGTAFVPQKSDNITSDTEMFSGDEDIETPKRDINNVDVNKRRSVFSNLFFGKKPSTTDTSTLVTTYETINEDGTKEVINETTEIITSEEVLKTEEIKTEEVPPKSPHKPSRFPFNISFSKKVEKGPDTKEETTEIKEEVVVKEKATEEATKEATNAETSAETSAAAITANGEEIPEENKEEKKKGWIENFNPFKKAAGKEAQKEEITENEETNTEQTKTDKTKTDTADTPTEEETRQKEHKDGIFKNLFKGKAKDETHHETKAETTEVVNEAPVEDATIEAKGEGKTVTEEKSVEPSTEKQEDHTRTILGVKLPFGVKSKHTSDEKPEKSEDKVESKSDENVEQKEPANTEAKEDDKKDDKKEKKEKSKKEKKKKDNEHEKEKKEGEDSSSSESSDGSSGGVVRRVTKIWRRNKSHKTDSSHREVTIEASEESEEKKEVETSDAKSTEKVEKAPVQTSEQTIPESSNESTEEKVKKDEEKKKEKSSIFENFRRISSGIGKRQNSLPQDSTHEKVESTNAAAVASASEATDVENADKTAKIVEEELDQQLTFIDGPKKGNLYKQTQFLKNLEIRYFVLSKDKQLIYYRSDKDPSGSKTIELSDSKVGVKVLEGKPHYLFDLETKTRTFRLGAETEEERDSWIQALKEAGVALVPAPAEKEPTSSKKTEEVSTRLEVTKSETNLQEEIDAVAASVAETQEPTTTSDIVVETKEEKETTA</sequence>
<dbReference type="InterPro" id="IPR051707">
    <property type="entry name" value="PI-Interact_SigTrans_Reg"/>
</dbReference>
<dbReference type="InterPro" id="IPR039483">
    <property type="entry name" value="Meu6_PH_dom"/>
</dbReference>
<feature type="compositionally biased region" description="Low complexity" evidence="1">
    <location>
        <begin position="117"/>
        <end position="139"/>
    </location>
</feature>
<evidence type="ECO:0000313" key="3">
    <source>
        <dbReference type="EMBL" id="CAG8468184.1"/>
    </source>
</evidence>
<feature type="compositionally biased region" description="Basic and acidic residues" evidence="1">
    <location>
        <begin position="801"/>
        <end position="819"/>
    </location>
</feature>
<feature type="compositionally biased region" description="Basic and acidic residues" evidence="1">
    <location>
        <begin position="837"/>
        <end position="859"/>
    </location>
</feature>
<feature type="compositionally biased region" description="Basic and acidic residues" evidence="1">
    <location>
        <begin position="8"/>
        <end position="39"/>
    </location>
</feature>
<feature type="compositionally biased region" description="Basic and acidic residues" evidence="1">
    <location>
        <begin position="646"/>
        <end position="673"/>
    </location>
</feature>
<reference evidence="3" key="1">
    <citation type="submission" date="2021-06" db="EMBL/GenBank/DDBJ databases">
        <authorList>
            <person name="Kallberg Y."/>
            <person name="Tangrot J."/>
            <person name="Rosling A."/>
        </authorList>
    </citation>
    <scope>NUCLEOTIDE SEQUENCE</scope>
    <source>
        <strain evidence="3">UK204</strain>
    </source>
</reference>
<evidence type="ECO:0000256" key="1">
    <source>
        <dbReference type="SAM" id="MobiDB-lite"/>
    </source>
</evidence>
<dbReference type="Pfam" id="PF00169">
    <property type="entry name" value="PH"/>
    <property type="match status" value="1"/>
</dbReference>
<feature type="region of interest" description="Disordered" evidence="1">
    <location>
        <begin position="1021"/>
        <end position="1042"/>
    </location>
</feature>
<dbReference type="InterPro" id="IPR001849">
    <property type="entry name" value="PH_domain"/>
</dbReference>
<feature type="compositionally biased region" description="Basic residues" evidence="1">
    <location>
        <begin position="772"/>
        <end position="782"/>
    </location>
</feature>
<feature type="compositionally biased region" description="Basic and acidic residues" evidence="1">
    <location>
        <begin position="1023"/>
        <end position="1042"/>
    </location>
</feature>
<dbReference type="Pfam" id="PF15406">
    <property type="entry name" value="PH_6"/>
    <property type="match status" value="1"/>
</dbReference>
<feature type="domain" description="PH" evidence="2">
    <location>
        <begin position="920"/>
        <end position="1016"/>
    </location>
</feature>
<dbReference type="Gene3D" id="2.30.29.30">
    <property type="entry name" value="Pleckstrin-homology domain (PH domain)/Phosphotyrosine-binding domain (PTB)"/>
    <property type="match status" value="2"/>
</dbReference>
<dbReference type="PROSITE" id="PS50003">
    <property type="entry name" value="PH_DOMAIN"/>
    <property type="match status" value="2"/>
</dbReference>
<keyword evidence="4" id="KW-1185">Reference proteome</keyword>
<evidence type="ECO:0000313" key="4">
    <source>
        <dbReference type="Proteomes" id="UP000789570"/>
    </source>
</evidence>
<feature type="compositionally biased region" description="Basic and acidic residues" evidence="1">
    <location>
        <begin position="543"/>
        <end position="553"/>
    </location>
</feature>
<feature type="region of interest" description="Disordered" evidence="1">
    <location>
        <begin position="1"/>
        <end position="62"/>
    </location>
</feature>
<dbReference type="CDD" id="cd00821">
    <property type="entry name" value="PH"/>
    <property type="match status" value="1"/>
</dbReference>
<dbReference type="SUPFAM" id="SSF50729">
    <property type="entry name" value="PH domain-like"/>
    <property type="match status" value="2"/>
</dbReference>
<feature type="region of interest" description="Disordered" evidence="1">
    <location>
        <begin position="462"/>
        <end position="481"/>
    </location>
</feature>
<feature type="compositionally biased region" description="Basic and acidic residues" evidence="1">
    <location>
        <begin position="1074"/>
        <end position="1084"/>
    </location>
</feature>
<feature type="region of interest" description="Disordered" evidence="1">
    <location>
        <begin position="1060"/>
        <end position="1084"/>
    </location>
</feature>
<feature type="compositionally biased region" description="Polar residues" evidence="1">
    <location>
        <begin position="1061"/>
        <end position="1071"/>
    </location>
</feature>
<proteinExistence type="predicted"/>
<feature type="compositionally biased region" description="Polar residues" evidence="1">
    <location>
        <begin position="822"/>
        <end position="834"/>
    </location>
</feature>
<feature type="compositionally biased region" description="Basic and acidic residues" evidence="1">
    <location>
        <begin position="619"/>
        <end position="632"/>
    </location>
</feature>
<gene>
    <name evidence="3" type="ORF">FCALED_LOCUS2085</name>
</gene>
<dbReference type="SMART" id="SM00233">
    <property type="entry name" value="PH"/>
    <property type="match status" value="2"/>
</dbReference>
<dbReference type="AlphaFoldDB" id="A0A9N8VVV0"/>
<evidence type="ECO:0000259" key="2">
    <source>
        <dbReference type="PROSITE" id="PS50003"/>
    </source>
</evidence>
<feature type="compositionally biased region" description="Basic and acidic residues" evidence="1">
    <location>
        <begin position="600"/>
        <end position="611"/>
    </location>
</feature>
<dbReference type="EMBL" id="CAJVPQ010000299">
    <property type="protein sequence ID" value="CAG8468184.1"/>
    <property type="molecule type" value="Genomic_DNA"/>
</dbReference>
<feature type="region of interest" description="Disordered" evidence="1">
    <location>
        <begin position="111"/>
        <end position="191"/>
    </location>
</feature>
<dbReference type="PANTHER" id="PTHR14336">
    <property type="entry name" value="TANDEM PH DOMAIN CONTAINING PROTEIN"/>
    <property type="match status" value="1"/>
</dbReference>
<feature type="compositionally biased region" description="Basic and acidic residues" evidence="1">
    <location>
        <begin position="208"/>
        <end position="251"/>
    </location>
</feature>
<name>A0A9N8VVV0_9GLOM</name>
<feature type="compositionally biased region" description="Basic and acidic residues" evidence="1">
    <location>
        <begin position="783"/>
        <end position="793"/>
    </location>
</feature>
<organism evidence="3 4">
    <name type="scientific">Funneliformis caledonium</name>
    <dbReference type="NCBI Taxonomy" id="1117310"/>
    <lineage>
        <taxon>Eukaryota</taxon>
        <taxon>Fungi</taxon>
        <taxon>Fungi incertae sedis</taxon>
        <taxon>Mucoromycota</taxon>
        <taxon>Glomeromycotina</taxon>
        <taxon>Glomeromycetes</taxon>
        <taxon>Glomerales</taxon>
        <taxon>Glomeraceae</taxon>
        <taxon>Funneliformis</taxon>
    </lineage>
</organism>
<feature type="compositionally biased region" description="Basic and acidic residues" evidence="1">
    <location>
        <begin position="564"/>
        <end position="573"/>
    </location>
</feature>
<feature type="compositionally biased region" description="Basic and acidic residues" evidence="1">
    <location>
        <begin position="688"/>
        <end position="754"/>
    </location>
</feature>
<feature type="compositionally biased region" description="Low complexity" evidence="1">
    <location>
        <begin position="883"/>
        <end position="895"/>
    </location>
</feature>
<feature type="region of interest" description="Disordered" evidence="1">
    <location>
        <begin position="489"/>
        <end position="901"/>
    </location>
</feature>
<feature type="compositionally biased region" description="Basic and acidic residues" evidence="1">
    <location>
        <begin position="144"/>
        <end position="153"/>
    </location>
</feature>
<feature type="region of interest" description="Disordered" evidence="1">
    <location>
        <begin position="207"/>
        <end position="251"/>
    </location>
</feature>
<dbReference type="Proteomes" id="UP000789570">
    <property type="component" value="Unassembled WGS sequence"/>
</dbReference>
<feature type="compositionally biased region" description="Low complexity" evidence="1">
    <location>
        <begin position="519"/>
        <end position="539"/>
    </location>
</feature>
<dbReference type="OrthoDB" id="2157866at2759"/>